<name>A0A517XPY0_9BACT</name>
<gene>
    <name evidence="2" type="ORF">ETAA1_14830</name>
</gene>
<feature type="chain" id="PRO_5021988609" description="Porin" evidence="1">
    <location>
        <begin position="23"/>
        <end position="529"/>
    </location>
</feature>
<dbReference type="EMBL" id="CP036273">
    <property type="protein sequence ID" value="QDU19554.1"/>
    <property type="molecule type" value="Genomic_DNA"/>
</dbReference>
<dbReference type="RefSeq" id="WP_145235695.1">
    <property type="nucleotide sequence ID" value="NZ_CP036273.1"/>
</dbReference>
<evidence type="ECO:0000313" key="2">
    <source>
        <dbReference type="EMBL" id="QDU19554.1"/>
    </source>
</evidence>
<organism evidence="2 3">
    <name type="scientific">Urbifossiella limnaea</name>
    <dbReference type="NCBI Taxonomy" id="2528023"/>
    <lineage>
        <taxon>Bacteria</taxon>
        <taxon>Pseudomonadati</taxon>
        <taxon>Planctomycetota</taxon>
        <taxon>Planctomycetia</taxon>
        <taxon>Gemmatales</taxon>
        <taxon>Gemmataceae</taxon>
        <taxon>Urbifossiella</taxon>
    </lineage>
</organism>
<evidence type="ECO:0000256" key="1">
    <source>
        <dbReference type="SAM" id="SignalP"/>
    </source>
</evidence>
<keyword evidence="1" id="KW-0732">Signal</keyword>
<keyword evidence="3" id="KW-1185">Reference proteome</keyword>
<dbReference type="Proteomes" id="UP000319576">
    <property type="component" value="Chromosome"/>
</dbReference>
<evidence type="ECO:0000313" key="3">
    <source>
        <dbReference type="Proteomes" id="UP000319576"/>
    </source>
</evidence>
<protein>
    <recommendedName>
        <fullName evidence="4">Porin</fullName>
    </recommendedName>
</protein>
<dbReference type="OrthoDB" id="8212403at2"/>
<reference evidence="2 3" key="1">
    <citation type="submission" date="2019-02" db="EMBL/GenBank/DDBJ databases">
        <title>Deep-cultivation of Planctomycetes and their phenomic and genomic characterization uncovers novel biology.</title>
        <authorList>
            <person name="Wiegand S."/>
            <person name="Jogler M."/>
            <person name="Boedeker C."/>
            <person name="Pinto D."/>
            <person name="Vollmers J."/>
            <person name="Rivas-Marin E."/>
            <person name="Kohn T."/>
            <person name="Peeters S.H."/>
            <person name="Heuer A."/>
            <person name="Rast P."/>
            <person name="Oberbeckmann S."/>
            <person name="Bunk B."/>
            <person name="Jeske O."/>
            <person name="Meyerdierks A."/>
            <person name="Storesund J.E."/>
            <person name="Kallscheuer N."/>
            <person name="Luecker S."/>
            <person name="Lage O.M."/>
            <person name="Pohl T."/>
            <person name="Merkel B.J."/>
            <person name="Hornburger P."/>
            <person name="Mueller R.-W."/>
            <person name="Bruemmer F."/>
            <person name="Labrenz M."/>
            <person name="Spormann A.M."/>
            <person name="Op den Camp H."/>
            <person name="Overmann J."/>
            <person name="Amann R."/>
            <person name="Jetten M.S.M."/>
            <person name="Mascher T."/>
            <person name="Medema M.H."/>
            <person name="Devos D.P."/>
            <person name="Kaster A.-K."/>
            <person name="Ovreas L."/>
            <person name="Rohde M."/>
            <person name="Galperin M.Y."/>
            <person name="Jogler C."/>
        </authorList>
    </citation>
    <scope>NUCLEOTIDE SEQUENCE [LARGE SCALE GENOMIC DNA]</scope>
    <source>
        <strain evidence="2 3">ETA_A1</strain>
    </source>
</reference>
<dbReference type="Pfam" id="PF07585">
    <property type="entry name" value="BBP7"/>
    <property type="match status" value="1"/>
</dbReference>
<proteinExistence type="predicted"/>
<sequence precursor="true">MRRVLLGGLGLAFGVFGRPALAQDSNPAASPNPVQRAARLGRPSVAGAPVGDPGITPASAVLIPRQAPAPIGAPAIPAPMPGPMGAAPKTSGPPSITMSRDQLPTAGLGAAANPVVIGQGTPFIVGQGAPVVVGPEGVVPGDCGPMGCPTPVMDAPLTAGGPAFPALGRLFGLGCDRTWVSGEYLMWWTKSTQLPPLAATGIVDPSGNGGILAQQNLLAGSFGETLHGGARFGIGHWFTDEQRRGVDARFFFLFKNGSTFTANSVQYPTLFLPFNNVNTPVGPTGNVVAAPGIAAGGIAVTLENSLWGAEVNYRRFLFGNACARVDGLAGFRYMNFTETLTINETAALLPTAPFTGAPGTITDRFRADNNFYGGQFGMTGEVRRGRWFVDGRATVALGTVQQTAEINGGQSRLLPNGTVGQYAGGLYAQPGANIGTYTQNKFAVMPEAGINLGYHITPGWRVFVGYNVLYLSSVLRPANVIDTNIDAARIPNFAVPGNPAPLPYPRPQPQLTTTDFFAQGINFGMQWTW</sequence>
<dbReference type="InterPro" id="IPR011446">
    <property type="entry name" value="BBP7"/>
</dbReference>
<dbReference type="KEGG" id="uli:ETAA1_14830"/>
<accession>A0A517XPY0</accession>
<evidence type="ECO:0008006" key="4">
    <source>
        <dbReference type="Google" id="ProtNLM"/>
    </source>
</evidence>
<dbReference type="AlphaFoldDB" id="A0A517XPY0"/>
<feature type="signal peptide" evidence="1">
    <location>
        <begin position="1"/>
        <end position="22"/>
    </location>
</feature>